<sequence>MSRPLITRPTIRPAGVVRGETRGERDQDLGDHRRGTADQGGGQQHREPGREAGRHLGEGGDRQQDGDQAALLRPVAERHQEEHADHVTDLGERDQCARGGRADREDVPQGRQQGLRVVQVGDRRAGGDGQQRDQPAGHAVRGCGTV</sequence>
<feature type="compositionally biased region" description="Basic and acidic residues" evidence="1">
    <location>
        <begin position="75"/>
        <end position="108"/>
    </location>
</feature>
<keyword evidence="3" id="KW-1185">Reference proteome</keyword>
<evidence type="ECO:0000313" key="3">
    <source>
        <dbReference type="Proteomes" id="UP000653644"/>
    </source>
</evidence>
<feature type="compositionally biased region" description="Basic and acidic residues" evidence="1">
    <location>
        <begin position="19"/>
        <end position="36"/>
    </location>
</feature>
<gene>
    <name evidence="2" type="ORF">GCM10010345_74470</name>
</gene>
<dbReference type="EMBL" id="BMVN01000041">
    <property type="protein sequence ID" value="GHA59266.1"/>
    <property type="molecule type" value="Genomic_DNA"/>
</dbReference>
<protein>
    <submittedName>
        <fullName evidence="2">Uncharacterized protein</fullName>
    </submittedName>
</protein>
<reference evidence="3" key="1">
    <citation type="journal article" date="2019" name="Int. J. Syst. Evol. Microbiol.">
        <title>The Global Catalogue of Microorganisms (GCM) 10K type strain sequencing project: providing services to taxonomists for standard genome sequencing and annotation.</title>
        <authorList>
            <consortium name="The Broad Institute Genomics Platform"/>
            <consortium name="The Broad Institute Genome Sequencing Center for Infectious Disease"/>
            <person name="Wu L."/>
            <person name="Ma J."/>
        </authorList>
    </citation>
    <scope>NUCLEOTIDE SEQUENCE [LARGE SCALE GENOMIC DNA]</scope>
    <source>
        <strain evidence="3">JCM 4733</strain>
    </source>
</reference>
<comment type="caution">
    <text evidence="2">The sequence shown here is derived from an EMBL/GenBank/DDBJ whole genome shotgun (WGS) entry which is preliminary data.</text>
</comment>
<feature type="region of interest" description="Disordered" evidence="1">
    <location>
        <begin position="1"/>
        <end position="146"/>
    </location>
</feature>
<feature type="compositionally biased region" description="Low complexity" evidence="1">
    <location>
        <begin position="109"/>
        <end position="120"/>
    </location>
</feature>
<evidence type="ECO:0000256" key="1">
    <source>
        <dbReference type="SAM" id="MobiDB-lite"/>
    </source>
</evidence>
<organism evidence="2 3">
    <name type="scientific">Streptomyces canarius</name>
    <dbReference type="NCBI Taxonomy" id="285453"/>
    <lineage>
        <taxon>Bacteria</taxon>
        <taxon>Bacillati</taxon>
        <taxon>Actinomycetota</taxon>
        <taxon>Actinomycetes</taxon>
        <taxon>Kitasatosporales</taxon>
        <taxon>Streptomycetaceae</taxon>
        <taxon>Streptomyces</taxon>
    </lineage>
</organism>
<feature type="compositionally biased region" description="Basic and acidic residues" evidence="1">
    <location>
        <begin position="44"/>
        <end position="65"/>
    </location>
</feature>
<evidence type="ECO:0000313" key="2">
    <source>
        <dbReference type="EMBL" id="GHA59266.1"/>
    </source>
</evidence>
<dbReference type="Proteomes" id="UP000653644">
    <property type="component" value="Unassembled WGS sequence"/>
</dbReference>
<proteinExistence type="predicted"/>
<name>A0ABQ3D7Y6_9ACTN</name>
<accession>A0ABQ3D7Y6</accession>